<gene>
    <name evidence="2" type="ORF">CBW21_19570</name>
</gene>
<comment type="caution">
    <text evidence="2">The sequence shown here is derived from an EMBL/GenBank/DDBJ whole genome shotgun (WGS) entry which is preliminary data.</text>
</comment>
<dbReference type="Proteomes" id="UP000196342">
    <property type="component" value="Unassembled WGS sequence"/>
</dbReference>
<feature type="signal peptide" evidence="1">
    <location>
        <begin position="1"/>
        <end position="19"/>
    </location>
</feature>
<organism evidence="2 3">
    <name type="scientific">Chromobacterium violaceum</name>
    <dbReference type="NCBI Taxonomy" id="536"/>
    <lineage>
        <taxon>Bacteria</taxon>
        <taxon>Pseudomonadati</taxon>
        <taxon>Pseudomonadota</taxon>
        <taxon>Betaproteobacteria</taxon>
        <taxon>Neisseriales</taxon>
        <taxon>Chromobacteriaceae</taxon>
        <taxon>Chromobacterium</taxon>
    </lineage>
</organism>
<dbReference type="AlphaFoldDB" id="A0A202B4K9"/>
<dbReference type="RefSeq" id="WP_087698622.1">
    <property type="nucleotide sequence ID" value="NZ_NHOO01000020.1"/>
</dbReference>
<evidence type="ECO:0000313" key="3">
    <source>
        <dbReference type="Proteomes" id="UP000196342"/>
    </source>
</evidence>
<dbReference type="EMBL" id="NHOO01000020">
    <property type="protein sequence ID" value="OVE46280.1"/>
    <property type="molecule type" value="Genomic_DNA"/>
</dbReference>
<evidence type="ECO:0000256" key="1">
    <source>
        <dbReference type="SAM" id="SignalP"/>
    </source>
</evidence>
<feature type="chain" id="PRO_5013256199" evidence="1">
    <location>
        <begin position="20"/>
        <end position="449"/>
    </location>
</feature>
<accession>A0A202B4K9</accession>
<keyword evidence="3" id="KW-1185">Reference proteome</keyword>
<reference evidence="2 3" key="1">
    <citation type="submission" date="2017-05" db="EMBL/GenBank/DDBJ databases">
        <title>Chromobacterium violaceum GHPS1 isolated from Hydrocarbon polluted soil in French Guiana display an awesome secondary metabolite arsenal and a battery of drug and heavy-metal-resistance and detoxification of xenobiotics proteins.</title>
        <authorList>
            <person name="Belbahri L."/>
        </authorList>
    </citation>
    <scope>NUCLEOTIDE SEQUENCE [LARGE SCALE GENOMIC DNA]</scope>
    <source>
        <strain evidence="2 3">GHPS1</strain>
    </source>
</reference>
<proteinExistence type="predicted"/>
<evidence type="ECO:0000313" key="2">
    <source>
        <dbReference type="EMBL" id="OVE46280.1"/>
    </source>
</evidence>
<name>A0A202B4K9_CHRVL</name>
<sequence>MMKKTLCLLAALAAQGAAARDVPAALAGHYVLDEYHWSPASLSLDANGKFDWRLLYSGDFRVRGTWGVEDGKVMLHADPASEKAVYQPIQPASCGISPSQHRGLALAVFVSANDRCGWVGVEGNEVVFEDDKGHRQPAEKSRQEGFSGATMPADWGPWRRVGLRREGSRQPWQWFAVSDASRAANMMVFKLVNINEVAPAYRDVELTVGREDGEVSLSRPKLPISLQASSSMTYRKIKPLNEKQAIGRYESADRSIPGDLELGRNHRARWSLAAGKSMYVEGKWRLDGNYVRIVPQLPSEKPSYRAMSADEYKIKSAAMEDELIAIVGMPRVGGAQNIEAKFEVDGKVVGSAVSNDSGDAILKWSGKAEKWTRVALRRAGSRDPWVWLTVPEERRANRIMGVAISDLSLAQPAFSELVLLPSADGGLKMKDPTMDSTLEYRRAAPAQPK</sequence>
<protein>
    <submittedName>
        <fullName evidence="2">Uncharacterized protein</fullName>
    </submittedName>
</protein>
<keyword evidence="1" id="KW-0732">Signal</keyword>